<keyword evidence="17" id="KW-1185">Reference proteome</keyword>
<dbReference type="InterPro" id="IPR010255">
    <property type="entry name" value="Haem_peroxidase_sf"/>
</dbReference>
<evidence type="ECO:0000256" key="10">
    <source>
        <dbReference type="ARBA" id="ARBA00023004"/>
    </source>
</evidence>
<dbReference type="AlphaFoldDB" id="A0A1D2VI80"/>
<dbReference type="Gene3D" id="1.10.520.10">
    <property type="match status" value="1"/>
</dbReference>
<dbReference type="Pfam" id="PF00141">
    <property type="entry name" value="peroxidase"/>
    <property type="match status" value="1"/>
</dbReference>
<keyword evidence="9 14" id="KW-0560">Oxidoreductase</keyword>
<dbReference type="InterPro" id="IPR002016">
    <property type="entry name" value="Haem_peroxidase"/>
</dbReference>
<dbReference type="SUPFAM" id="SSF48113">
    <property type="entry name" value="Heme-dependent peroxidases"/>
    <property type="match status" value="1"/>
</dbReference>
<sequence length="379" mass="42721">MATLNPLFLSPFKSSSKKYVYSFAGLAATAVFAVAYNENEKRSYQYKFNNNYSNNNNSNNSNNGSSNLFKAGFFGFGAASSPIISNWLATETTHTFNDYQKIYNQIATKIQEEDEWDGGIGYGPVLVRLAWHLSGSYDKDDYSGTKGGSYGGTMRHKYEAKDAGNNGLVHARSFLNKIKQDNPFISTGDLYTLAGIVAIQEMNGPKIGWRAGRKDLPPKNQPPHGRLPNATQGAEHVRAVFNRMGFNDEEMVALIGVGHAIGRCHKENSGFTGPWTFSPNMVTNEFFKLILNERWEIKQHYDGNTQFEDSKTHSLMMLPTDMALIFDPNFKKISEIYSKNENLLFKDFANAFKKLLELGIEFPKDTPTWYFKTLDEQDD</sequence>
<name>A0A1D2VI80_9ASCO</name>
<keyword evidence="11" id="KW-0496">Mitochondrion</keyword>
<evidence type="ECO:0000256" key="3">
    <source>
        <dbReference type="ARBA" id="ARBA00004569"/>
    </source>
</evidence>
<dbReference type="STRING" id="1344418.A0A1D2VI80"/>
<reference evidence="17" key="1">
    <citation type="submission" date="2016-05" db="EMBL/GenBank/DDBJ databases">
        <title>Comparative genomics of biotechnologically important yeasts.</title>
        <authorList>
            <consortium name="DOE Joint Genome Institute"/>
            <person name="Riley R."/>
            <person name="Haridas S."/>
            <person name="Wolfe K.H."/>
            <person name="Lopes M.R."/>
            <person name="Hittinger C.T."/>
            <person name="Goker M."/>
            <person name="Salamov A."/>
            <person name="Wisecaver J."/>
            <person name="Long T.M."/>
            <person name="Aerts A.L."/>
            <person name="Barry K."/>
            <person name="Choi C."/>
            <person name="Clum A."/>
            <person name="Coughlan A.Y."/>
            <person name="Deshpande S."/>
            <person name="Douglass A.P."/>
            <person name="Hanson S.J."/>
            <person name="Klenk H.-P."/>
            <person name="Labutti K."/>
            <person name="Lapidus A."/>
            <person name="Lindquist E."/>
            <person name="Lipzen A."/>
            <person name="Meier-Kolthoff J.P."/>
            <person name="Ohm R.A."/>
            <person name="Otillar R.P."/>
            <person name="Pangilinan J."/>
            <person name="Peng Y."/>
            <person name="Rokas A."/>
            <person name="Rosa C.A."/>
            <person name="Scheuner C."/>
            <person name="Sibirny A.A."/>
            <person name="Slot J.C."/>
            <person name="Stielow J.B."/>
            <person name="Sun H."/>
            <person name="Kurtzman C.P."/>
            <person name="Blackwell M."/>
            <person name="Grigoriev I.V."/>
            <person name="Jeffries T.W."/>
        </authorList>
    </citation>
    <scope>NUCLEOTIDE SEQUENCE [LARGE SCALE GENOMIC DNA]</scope>
    <source>
        <strain evidence="17">DSM 1968</strain>
    </source>
</reference>
<accession>A0A1D2VI80</accession>
<dbReference type="PANTHER" id="PTHR31356">
    <property type="entry name" value="THYLAKOID LUMENAL 29 KDA PROTEIN, CHLOROPLASTIC-RELATED"/>
    <property type="match status" value="1"/>
</dbReference>
<evidence type="ECO:0000256" key="6">
    <source>
        <dbReference type="ARBA" id="ARBA00022617"/>
    </source>
</evidence>
<dbReference type="InParanoid" id="A0A1D2VI80"/>
<dbReference type="InterPro" id="IPR044831">
    <property type="entry name" value="Ccp1-like"/>
</dbReference>
<evidence type="ECO:0000256" key="11">
    <source>
        <dbReference type="ARBA" id="ARBA00023128"/>
    </source>
</evidence>
<dbReference type="PRINTS" id="PR00459">
    <property type="entry name" value="ASPEROXIDASE"/>
</dbReference>
<evidence type="ECO:0000256" key="7">
    <source>
        <dbReference type="ARBA" id="ARBA00022723"/>
    </source>
</evidence>
<feature type="domain" description="Plant heme peroxidase family profile" evidence="15">
    <location>
        <begin position="164"/>
        <end position="379"/>
    </location>
</feature>
<evidence type="ECO:0000256" key="8">
    <source>
        <dbReference type="ARBA" id="ARBA00022946"/>
    </source>
</evidence>
<keyword evidence="10" id="KW-0408">Iron</keyword>
<keyword evidence="7" id="KW-0479">Metal-binding</keyword>
<dbReference type="OrthoDB" id="2859658at2759"/>
<dbReference type="EC" id="1.11.1.-" evidence="14"/>
<proteinExistence type="inferred from homology"/>
<keyword evidence="6" id="KW-0349">Heme</keyword>
<dbReference type="FunFam" id="1.10.420.10:FF:000009">
    <property type="entry name" value="Ascorbate peroxidase"/>
    <property type="match status" value="1"/>
</dbReference>
<protein>
    <recommendedName>
        <fullName evidence="14">Peroxidase</fullName>
        <ecNumber evidence="14">1.11.1.-</ecNumber>
    </recommendedName>
</protein>
<keyword evidence="8" id="KW-0809">Transit peptide</keyword>
<dbReference type="GO" id="GO:0020037">
    <property type="term" value="F:heme binding"/>
    <property type="evidence" value="ECO:0007669"/>
    <property type="project" value="UniProtKB-UniRule"/>
</dbReference>
<dbReference type="Proteomes" id="UP000095038">
    <property type="component" value="Unassembled WGS sequence"/>
</dbReference>
<evidence type="ECO:0000256" key="12">
    <source>
        <dbReference type="ARBA" id="ARBA00038574"/>
    </source>
</evidence>
<dbReference type="GO" id="GO:0005759">
    <property type="term" value="C:mitochondrial matrix"/>
    <property type="evidence" value="ECO:0007669"/>
    <property type="project" value="UniProtKB-SubCell"/>
</dbReference>
<dbReference type="GO" id="GO:0000302">
    <property type="term" value="P:response to reactive oxygen species"/>
    <property type="evidence" value="ECO:0007669"/>
    <property type="project" value="TreeGrafter"/>
</dbReference>
<dbReference type="PROSITE" id="PS00436">
    <property type="entry name" value="PEROXIDASE_2"/>
    <property type="match status" value="1"/>
</dbReference>
<dbReference type="FunFam" id="1.10.520.10:FF:000005">
    <property type="entry name" value="Cytochrome c peroxidase"/>
    <property type="match status" value="1"/>
</dbReference>
<evidence type="ECO:0000256" key="5">
    <source>
        <dbReference type="ARBA" id="ARBA00022559"/>
    </source>
</evidence>
<evidence type="ECO:0000256" key="2">
    <source>
        <dbReference type="ARBA" id="ARBA00004305"/>
    </source>
</evidence>
<organism evidence="16 17">
    <name type="scientific">Ascoidea rubescens DSM 1968</name>
    <dbReference type="NCBI Taxonomy" id="1344418"/>
    <lineage>
        <taxon>Eukaryota</taxon>
        <taxon>Fungi</taxon>
        <taxon>Dikarya</taxon>
        <taxon>Ascomycota</taxon>
        <taxon>Saccharomycotina</taxon>
        <taxon>Saccharomycetes</taxon>
        <taxon>Ascoideaceae</taxon>
        <taxon>Ascoidea</taxon>
    </lineage>
</organism>
<dbReference type="GeneID" id="30966897"/>
<dbReference type="RefSeq" id="XP_020047494.1">
    <property type="nucleotide sequence ID" value="XM_020193261.1"/>
</dbReference>
<evidence type="ECO:0000313" key="17">
    <source>
        <dbReference type="Proteomes" id="UP000095038"/>
    </source>
</evidence>
<dbReference type="EMBL" id="KV454480">
    <property type="protein sequence ID" value="ODV61187.1"/>
    <property type="molecule type" value="Genomic_DNA"/>
</dbReference>
<dbReference type="InterPro" id="IPR019794">
    <property type="entry name" value="Peroxidases_AS"/>
</dbReference>
<comment type="catalytic activity">
    <reaction evidence="13">
        <text>2 Fe(II)-[cytochrome c] + H2O2 + 2 H(+) = 2 Fe(III)-[cytochrome c] + 2 H2O</text>
        <dbReference type="Rhea" id="RHEA:16581"/>
        <dbReference type="Rhea" id="RHEA-COMP:10350"/>
        <dbReference type="Rhea" id="RHEA-COMP:14399"/>
        <dbReference type="ChEBI" id="CHEBI:15377"/>
        <dbReference type="ChEBI" id="CHEBI:15378"/>
        <dbReference type="ChEBI" id="CHEBI:16240"/>
        <dbReference type="ChEBI" id="CHEBI:29033"/>
        <dbReference type="ChEBI" id="CHEBI:29034"/>
        <dbReference type="EC" id="1.11.1.5"/>
    </reaction>
</comment>
<comment type="function">
    <text evidence="1">Destroys radicals which are normally produced within the cells and which are toxic to biological systems.</text>
</comment>
<evidence type="ECO:0000256" key="4">
    <source>
        <dbReference type="ARBA" id="ARBA00005997"/>
    </source>
</evidence>
<evidence type="ECO:0000256" key="9">
    <source>
        <dbReference type="ARBA" id="ARBA00023002"/>
    </source>
</evidence>
<comment type="subunit">
    <text evidence="12">Forms a one-to-one complex with cytochrome c.</text>
</comment>
<dbReference type="GO" id="GO:0005758">
    <property type="term" value="C:mitochondrial intermembrane space"/>
    <property type="evidence" value="ECO:0007669"/>
    <property type="project" value="UniProtKB-SubCell"/>
</dbReference>
<evidence type="ECO:0000313" key="16">
    <source>
        <dbReference type="EMBL" id="ODV61187.1"/>
    </source>
</evidence>
<evidence type="ECO:0000256" key="1">
    <source>
        <dbReference type="ARBA" id="ARBA00003917"/>
    </source>
</evidence>
<comment type="similarity">
    <text evidence="4">Belongs to the peroxidase family. Cytochrome c peroxidase subfamily.</text>
</comment>
<evidence type="ECO:0000256" key="14">
    <source>
        <dbReference type="RuleBase" id="RU363051"/>
    </source>
</evidence>
<comment type="subcellular location">
    <subcellularLocation>
        <location evidence="3">Mitochondrion intermembrane space</location>
    </subcellularLocation>
    <subcellularLocation>
        <location evidence="2">Mitochondrion matrix</location>
    </subcellularLocation>
</comment>
<dbReference type="PRINTS" id="PR00458">
    <property type="entry name" value="PEROXIDASE"/>
</dbReference>
<dbReference type="Gene3D" id="1.10.420.10">
    <property type="entry name" value="Peroxidase, domain 2"/>
    <property type="match status" value="1"/>
</dbReference>
<dbReference type="InterPro" id="IPR002207">
    <property type="entry name" value="Peroxidase_I"/>
</dbReference>
<dbReference type="GO" id="GO:0034599">
    <property type="term" value="P:cellular response to oxidative stress"/>
    <property type="evidence" value="ECO:0007669"/>
    <property type="project" value="EnsemblFungi"/>
</dbReference>
<dbReference type="GO" id="GO:0042744">
    <property type="term" value="P:hydrogen peroxide catabolic process"/>
    <property type="evidence" value="ECO:0007669"/>
    <property type="project" value="TreeGrafter"/>
</dbReference>
<evidence type="ECO:0000259" key="15">
    <source>
        <dbReference type="PROSITE" id="PS50873"/>
    </source>
</evidence>
<dbReference type="PROSITE" id="PS50873">
    <property type="entry name" value="PEROXIDASE_4"/>
    <property type="match status" value="1"/>
</dbReference>
<dbReference type="FunCoup" id="A0A1D2VI80">
    <property type="interactions" value="83"/>
</dbReference>
<gene>
    <name evidence="16" type="ORF">ASCRUDRAFT_75898</name>
</gene>
<dbReference type="GO" id="GO:0046872">
    <property type="term" value="F:metal ion binding"/>
    <property type="evidence" value="ECO:0007669"/>
    <property type="project" value="UniProtKB-UniRule"/>
</dbReference>
<keyword evidence="5 14" id="KW-0575">Peroxidase</keyword>
<dbReference type="GO" id="GO:0004130">
    <property type="term" value="F:cytochrome-c peroxidase activity"/>
    <property type="evidence" value="ECO:0007669"/>
    <property type="project" value="UniProtKB-EC"/>
</dbReference>
<dbReference type="PANTHER" id="PTHR31356:SF58">
    <property type="entry name" value="CYTOCHROME C PEROXIDASE, MITOCHONDRIAL"/>
    <property type="match status" value="1"/>
</dbReference>
<evidence type="ECO:0000256" key="13">
    <source>
        <dbReference type="ARBA" id="ARBA00049265"/>
    </source>
</evidence>